<keyword evidence="2" id="KW-1185">Reference proteome</keyword>
<dbReference type="EMBL" id="CM007657">
    <property type="protein sequence ID" value="ONH97534.1"/>
    <property type="molecule type" value="Genomic_DNA"/>
</dbReference>
<dbReference type="Gramene" id="ONH97531">
    <property type="protein sequence ID" value="ONH97531"/>
    <property type="gene ID" value="PRUPE_7G195300"/>
</dbReference>
<accession>A0A251NDX5</accession>
<dbReference type="Gramene" id="ONH97537">
    <property type="protein sequence ID" value="ONH97537"/>
    <property type="gene ID" value="PRUPE_7G195300"/>
</dbReference>
<name>A0A251NDX5_PRUPE</name>
<dbReference type="Proteomes" id="UP000006882">
    <property type="component" value="Chromosome G7"/>
</dbReference>
<protein>
    <submittedName>
        <fullName evidence="1">Uncharacterized protein</fullName>
    </submittedName>
</protein>
<feature type="non-terminal residue" evidence="1">
    <location>
        <position position="1"/>
    </location>
</feature>
<organism evidence="1 2">
    <name type="scientific">Prunus persica</name>
    <name type="common">Peach</name>
    <name type="synonym">Amygdalus persica</name>
    <dbReference type="NCBI Taxonomy" id="3760"/>
    <lineage>
        <taxon>Eukaryota</taxon>
        <taxon>Viridiplantae</taxon>
        <taxon>Streptophyta</taxon>
        <taxon>Embryophyta</taxon>
        <taxon>Tracheophyta</taxon>
        <taxon>Spermatophyta</taxon>
        <taxon>Magnoliopsida</taxon>
        <taxon>eudicotyledons</taxon>
        <taxon>Gunneridae</taxon>
        <taxon>Pentapetalae</taxon>
        <taxon>rosids</taxon>
        <taxon>fabids</taxon>
        <taxon>Rosales</taxon>
        <taxon>Rosaceae</taxon>
        <taxon>Amygdaloideae</taxon>
        <taxon>Amygdaleae</taxon>
        <taxon>Prunus</taxon>
    </lineage>
</organism>
<evidence type="ECO:0000313" key="2">
    <source>
        <dbReference type="Proteomes" id="UP000006882"/>
    </source>
</evidence>
<reference evidence="1" key="2">
    <citation type="submission" date="2016-12" db="EMBL/GenBank/DDBJ databases">
        <title>WGS assembly of Prunus persica.</title>
        <authorList>
            <person name="Verde I."/>
            <person name="Jenkins J."/>
            <person name="Dondini L."/>
            <person name="Micali S."/>
            <person name="Pagliarani G."/>
            <person name="Vendramin E."/>
            <person name="Paris R."/>
            <person name="Aramini V."/>
            <person name="Gazza L."/>
            <person name="Rossini L."/>
            <person name="Bassi D."/>
            <person name="Troggio M."/>
            <person name="Shu S."/>
            <person name="Grimwood J.H."/>
            <person name="Tartarini S."/>
            <person name="Dettori M.T."/>
            <person name="Schmutz J."/>
        </authorList>
    </citation>
    <scope>NUCLEOTIDE SEQUENCE</scope>
</reference>
<gene>
    <name evidence="1" type="ORF">PRUPE_7G195300</name>
</gene>
<dbReference type="Gramene" id="ONH97532">
    <property type="protein sequence ID" value="ONH97532"/>
    <property type="gene ID" value="PRUPE_7G195300"/>
</dbReference>
<evidence type="ECO:0000313" key="1">
    <source>
        <dbReference type="EMBL" id="ONH97532.1"/>
    </source>
</evidence>
<dbReference type="EMBL" id="CM007657">
    <property type="protein sequence ID" value="ONH97538.1"/>
    <property type="molecule type" value="Genomic_DNA"/>
</dbReference>
<dbReference type="EMBL" id="CM007657">
    <property type="protein sequence ID" value="ONH97537.1"/>
    <property type="molecule type" value="Genomic_DNA"/>
</dbReference>
<sequence>TVKFPRDCLLNCHSRHCPRTQPLEAKAPNSVFLVAERPENPKLSNLNQLFLLSLNTLPFNCTQASPFHNPNQTHPLISNNINVSPQFPCYQKSNAPTSPTTAPFDFLHQIGPTHLFICEKDHCFTLLYSQMTLFLAEDAEIRGIQV</sequence>
<reference evidence="1 2" key="1">
    <citation type="journal article" date="2013" name="Nat. Genet.">
        <title>The high-quality draft genome of peach (Prunus persica) identifies unique patterns of genetic diversity, domestication and genome evolution.</title>
        <authorList>
            <consortium name="International Peach Genome Initiative"/>
            <person name="Verde I."/>
            <person name="Abbott A.G."/>
            <person name="Scalabrin S."/>
            <person name="Jung S."/>
            <person name="Shu S."/>
            <person name="Marroni F."/>
            <person name="Zhebentyayeva T."/>
            <person name="Dettori M.T."/>
            <person name="Grimwood J."/>
            <person name="Cattonaro F."/>
            <person name="Zuccolo A."/>
            <person name="Rossini L."/>
            <person name="Jenkins J."/>
            <person name="Vendramin E."/>
            <person name="Meisel L.A."/>
            <person name="Decroocq V."/>
            <person name="Sosinski B."/>
            <person name="Prochnik S."/>
            <person name="Mitros T."/>
            <person name="Policriti A."/>
            <person name="Cipriani G."/>
            <person name="Dondini L."/>
            <person name="Ficklin S."/>
            <person name="Goodstein D.M."/>
            <person name="Xuan P."/>
            <person name="Del Fabbro C."/>
            <person name="Aramini V."/>
            <person name="Copetti D."/>
            <person name="Gonzalez S."/>
            <person name="Horner D.S."/>
            <person name="Falchi R."/>
            <person name="Lucas S."/>
            <person name="Mica E."/>
            <person name="Maldonado J."/>
            <person name="Lazzari B."/>
            <person name="Bielenberg D."/>
            <person name="Pirona R."/>
            <person name="Miculan M."/>
            <person name="Barakat A."/>
            <person name="Testolin R."/>
            <person name="Stella A."/>
            <person name="Tartarini S."/>
            <person name="Tonutti P."/>
            <person name="Arus P."/>
            <person name="Orellana A."/>
            <person name="Wells C."/>
            <person name="Main D."/>
            <person name="Vizzotto G."/>
            <person name="Silva H."/>
            <person name="Salamini F."/>
            <person name="Schmutz J."/>
            <person name="Morgante M."/>
            <person name="Rokhsar D.S."/>
        </authorList>
    </citation>
    <scope>NUCLEOTIDE SEQUENCE [LARGE SCALE GENOMIC DNA]</scope>
    <source>
        <strain evidence="2">cv. Nemared</strain>
    </source>
</reference>
<dbReference type="Gramene" id="ONH97538">
    <property type="protein sequence ID" value="ONH97538"/>
    <property type="gene ID" value="PRUPE_7G195300"/>
</dbReference>
<dbReference type="AlphaFoldDB" id="A0A251NDX5"/>
<dbReference type="Gramene" id="ONH97535">
    <property type="protein sequence ID" value="ONH97535"/>
    <property type="gene ID" value="PRUPE_7G195300"/>
</dbReference>
<proteinExistence type="predicted"/>
<dbReference type="EMBL" id="CM007657">
    <property type="protein sequence ID" value="ONH97533.1"/>
    <property type="molecule type" value="Genomic_DNA"/>
</dbReference>
<dbReference type="EMBL" id="CM007657">
    <property type="protein sequence ID" value="ONH97536.1"/>
    <property type="molecule type" value="Genomic_DNA"/>
</dbReference>
<dbReference type="Gramene" id="ONH97536">
    <property type="protein sequence ID" value="ONH97536"/>
    <property type="gene ID" value="PRUPE_7G195300"/>
</dbReference>
<dbReference type="Gramene" id="ONH97534">
    <property type="protein sequence ID" value="ONH97534"/>
    <property type="gene ID" value="PRUPE_7G195300"/>
</dbReference>
<dbReference type="EMBL" id="CM007657">
    <property type="protein sequence ID" value="ONH97531.1"/>
    <property type="molecule type" value="Genomic_DNA"/>
</dbReference>
<dbReference type="EMBL" id="CM007657">
    <property type="protein sequence ID" value="ONH97535.1"/>
    <property type="molecule type" value="Genomic_DNA"/>
</dbReference>
<dbReference type="EMBL" id="CM007657">
    <property type="protein sequence ID" value="ONH97532.1"/>
    <property type="molecule type" value="Genomic_DNA"/>
</dbReference>
<dbReference type="Gramene" id="ONH97533">
    <property type="protein sequence ID" value="ONH97533"/>
    <property type="gene ID" value="PRUPE_7G195300"/>
</dbReference>